<dbReference type="AlphaFoldDB" id="A0AAJ7JCM7"/>
<gene>
    <name evidence="2" type="primary">LOC108630700</name>
</gene>
<dbReference type="RefSeq" id="XP_017889621.1">
    <property type="nucleotide sequence ID" value="XM_018034132.2"/>
</dbReference>
<organism evidence="1 2">
    <name type="scientific">Ceratina calcarata</name>
    <dbReference type="NCBI Taxonomy" id="156304"/>
    <lineage>
        <taxon>Eukaryota</taxon>
        <taxon>Metazoa</taxon>
        <taxon>Ecdysozoa</taxon>
        <taxon>Arthropoda</taxon>
        <taxon>Hexapoda</taxon>
        <taxon>Insecta</taxon>
        <taxon>Pterygota</taxon>
        <taxon>Neoptera</taxon>
        <taxon>Endopterygota</taxon>
        <taxon>Hymenoptera</taxon>
        <taxon>Apocrita</taxon>
        <taxon>Aculeata</taxon>
        <taxon>Apoidea</taxon>
        <taxon>Anthophila</taxon>
        <taxon>Apidae</taxon>
        <taxon>Ceratina</taxon>
        <taxon>Zadontomerus</taxon>
    </lineage>
</organism>
<protein>
    <submittedName>
        <fullName evidence="2">Uncharacterized protein LOC108630700</fullName>
    </submittedName>
</protein>
<keyword evidence="1" id="KW-1185">Reference proteome</keyword>
<evidence type="ECO:0000313" key="2">
    <source>
        <dbReference type="RefSeq" id="XP_017889621.1"/>
    </source>
</evidence>
<dbReference type="Proteomes" id="UP000694925">
    <property type="component" value="Unplaced"/>
</dbReference>
<sequence>MSVLLGMYVNMELNTSEHTVDSSKVSSKLLSALWIYLSHSEKHIFRVLLKLEPVIKKYSEICEPIFKGSFANLKDNTEPLTDVDYVRYLLALKMWGRMRESVEEKKEVNKIALTILGPYIPKMRDDIFKIILKPPHENETIWLLQSNVFDLKAACNNFTAFEEASIESEDQHSKIPDVKLQSSQCASYDVTKSLTNYESKRDESRRIRLKRCKKVSKLKPKEMILIDLTEDDESKIEKKKSKKGKRTLEWLKITKKQRKKKSDEEQCMNQVEIADAHSTENVTRKILLENLPISDNKVSESTETCAAVEDESMQDDARCNSQSVHNHIFNNRNSESKCTIYHKQCDTRPKVTDTERNKIAYLLEFLSAVAQNIKEPKAILNLLRESIEENLTSSQHTNFYRNTENKNIEPKCSIETLKECQNNLTNVQSIKPELPANGDFTLTEEYSYCQNDPVYAKSDFQSANSHDTQATDIGKEKVYRDVHEYADYYKKHEMKPFSYNNNIFNTIRNEDTMQNAIDNDASDKKLMCDDDMMCMLSDLDKCMDVLNRVGEHIMNVHAAKQRLECLDKTDACAVSTTVSGDQVAESSSDWLQTIGSLNAEKLARILESYEKEDLPRICSCQEFTKQEASNVMFSHVKCESDNCENVMVSTSRSNEYRSCGNDIAIFPENKSPSSFTRSHAKSEFEYTIIDEDNESFEVVKDKAQKPSQYEVSTRTNNQVYDSEGFIYDLEDSKESNQDWEITLPNFSQKSNGAKSRSPVNELDNDNLNSILNQSITIEDEQEIWDESQSLLVSPMSYDVSSTVLNCITEIFSQSENQLISETEEEYALLDTKNYLMPLPEGSLGITGILSSLHNNDFMCTNVQPVNTRLSKNIFKDEIDDNTEPQTAEEAHTDELKNNISPSEKEKATCTSRNADKQLNCVDVQQMRNASQQKRQVLVSNQEDYGMDTVSTEDFVVDAEYIAEENSVNANALREKPRSSGSKLCNRFSKRHKKFDVTKVRLATDKYATKVSNNILVKPSANTQPSELTEKQLIAAVEENTSPKKRRLTSNLSSRLQRNTVCKIPMNQQKLKKRSVPTKKGNIYFILNIQFYFGSKSVISQNEYNSRLNSGIGNIILVFDSVYTEDHQWKIF</sequence>
<name>A0AAJ7JCM7_9HYME</name>
<accession>A0AAJ7JCM7</accession>
<proteinExistence type="predicted"/>
<reference evidence="2" key="1">
    <citation type="submission" date="2025-08" db="UniProtKB">
        <authorList>
            <consortium name="RefSeq"/>
        </authorList>
    </citation>
    <scope>IDENTIFICATION</scope>
    <source>
        <tissue evidence="2">Whole body</tissue>
    </source>
</reference>
<dbReference type="GeneID" id="108630700"/>
<evidence type="ECO:0000313" key="1">
    <source>
        <dbReference type="Proteomes" id="UP000694925"/>
    </source>
</evidence>
<dbReference type="KEGG" id="ccal:108630700"/>